<evidence type="ECO:0000256" key="1">
    <source>
        <dbReference type="SAM" id="MobiDB-lite"/>
    </source>
</evidence>
<feature type="compositionally biased region" description="Polar residues" evidence="1">
    <location>
        <begin position="100"/>
        <end position="122"/>
    </location>
</feature>
<keyword evidence="2" id="KW-0732">Signal</keyword>
<proteinExistence type="predicted"/>
<name>A0A915NL14_9BILA</name>
<feature type="chain" id="PRO_5037387241" evidence="2">
    <location>
        <begin position="24"/>
        <end position="301"/>
    </location>
</feature>
<evidence type="ECO:0000313" key="4">
    <source>
        <dbReference type="WBParaSite" id="scf7180000418306.g2277"/>
    </source>
</evidence>
<feature type="signal peptide" evidence="2">
    <location>
        <begin position="1"/>
        <end position="23"/>
    </location>
</feature>
<evidence type="ECO:0000313" key="3">
    <source>
        <dbReference type="Proteomes" id="UP000887560"/>
    </source>
</evidence>
<dbReference type="WBParaSite" id="scf7180000418306.g2277">
    <property type="protein sequence ID" value="scf7180000418306.g2277"/>
    <property type="gene ID" value="scf7180000418306.g2277"/>
</dbReference>
<dbReference type="Proteomes" id="UP000887560">
    <property type="component" value="Unplaced"/>
</dbReference>
<reference evidence="4" key="1">
    <citation type="submission" date="2022-11" db="UniProtKB">
        <authorList>
            <consortium name="WormBaseParasite"/>
        </authorList>
    </citation>
    <scope>IDENTIFICATION</scope>
</reference>
<keyword evidence="3" id="KW-1185">Reference proteome</keyword>
<sequence length="301" mass="34042">MNKKLFFLTTLSIHVFLLDKSFAKVHLRAKRREELELTNNETLPTSTTEEETFDKNITTTEGNIEENGEGIVEEKARHSTAPTTTSLNDYYSENIHAEETPNQNETDNKNITKNSNGENITNETVDFDGNSCILREGKGIAYKTKVAGESTNEYTNYSIQVREKKTLENVNIVGTPKNYFKKLANCRTTNYKRFSYCARLKFFGSKGINIVKNSTLFERNNPKNISEYKKNYMQDMALVMIGGCVICGNSSNQTITIKFIQLHPKGPIGDVCPEKNENISTFELNLSEHNGFIVGGILSER</sequence>
<organism evidence="3 4">
    <name type="scientific">Meloidogyne floridensis</name>
    <dbReference type="NCBI Taxonomy" id="298350"/>
    <lineage>
        <taxon>Eukaryota</taxon>
        <taxon>Metazoa</taxon>
        <taxon>Ecdysozoa</taxon>
        <taxon>Nematoda</taxon>
        <taxon>Chromadorea</taxon>
        <taxon>Rhabditida</taxon>
        <taxon>Tylenchina</taxon>
        <taxon>Tylenchomorpha</taxon>
        <taxon>Tylenchoidea</taxon>
        <taxon>Meloidogynidae</taxon>
        <taxon>Meloidogyninae</taxon>
        <taxon>Meloidogyne</taxon>
    </lineage>
</organism>
<feature type="region of interest" description="Disordered" evidence="1">
    <location>
        <begin position="98"/>
        <end position="122"/>
    </location>
</feature>
<dbReference type="AlphaFoldDB" id="A0A915NL14"/>
<protein>
    <submittedName>
        <fullName evidence="4">Uncharacterized protein</fullName>
    </submittedName>
</protein>
<evidence type="ECO:0000256" key="2">
    <source>
        <dbReference type="SAM" id="SignalP"/>
    </source>
</evidence>
<accession>A0A915NL14</accession>